<feature type="transmembrane region" description="Helical" evidence="1">
    <location>
        <begin position="98"/>
        <end position="119"/>
    </location>
</feature>
<name>A0ABP5F4T1_9ACTN</name>
<evidence type="ECO:0008006" key="4">
    <source>
        <dbReference type="Google" id="ProtNLM"/>
    </source>
</evidence>
<organism evidence="2 3">
    <name type="scientific">Catenulispora yoronensis</name>
    <dbReference type="NCBI Taxonomy" id="450799"/>
    <lineage>
        <taxon>Bacteria</taxon>
        <taxon>Bacillati</taxon>
        <taxon>Actinomycetota</taxon>
        <taxon>Actinomycetes</taxon>
        <taxon>Catenulisporales</taxon>
        <taxon>Catenulisporaceae</taxon>
        <taxon>Catenulispora</taxon>
    </lineage>
</organism>
<keyword evidence="3" id="KW-1185">Reference proteome</keyword>
<feature type="transmembrane region" description="Helical" evidence="1">
    <location>
        <begin position="139"/>
        <end position="161"/>
    </location>
</feature>
<sequence length="176" mass="18597">MSGRHAAPATGTAPAAEGPDLKRRAITIGLVLIAAVLTYLAATAYVPRWWSQRIGHAVNGQMSTGTLLGFCFGFVFTIVPLGLLWITMRRQMSWKMRVFWLALAVILAAPNLMTLGVAAGGGGGAHAGQRTMDVDAPMFRGATGVGTAFALVVFVVMVIVYRRRGRAPKAPSQASA</sequence>
<feature type="transmembrane region" description="Helical" evidence="1">
    <location>
        <begin position="25"/>
        <end position="46"/>
    </location>
</feature>
<evidence type="ECO:0000256" key="1">
    <source>
        <dbReference type="SAM" id="Phobius"/>
    </source>
</evidence>
<keyword evidence="1" id="KW-0812">Transmembrane</keyword>
<comment type="caution">
    <text evidence="2">The sequence shown here is derived from an EMBL/GenBank/DDBJ whole genome shotgun (WGS) entry which is preliminary data.</text>
</comment>
<evidence type="ECO:0000313" key="2">
    <source>
        <dbReference type="EMBL" id="GAA2016620.1"/>
    </source>
</evidence>
<feature type="transmembrane region" description="Helical" evidence="1">
    <location>
        <begin position="66"/>
        <end position="86"/>
    </location>
</feature>
<keyword evidence="1" id="KW-1133">Transmembrane helix</keyword>
<protein>
    <recommendedName>
        <fullName evidence="4">Permease</fullName>
    </recommendedName>
</protein>
<accession>A0ABP5F4T1</accession>
<dbReference type="Proteomes" id="UP001500751">
    <property type="component" value="Unassembled WGS sequence"/>
</dbReference>
<dbReference type="RefSeq" id="WP_344664318.1">
    <property type="nucleotide sequence ID" value="NZ_BAAAQN010000004.1"/>
</dbReference>
<evidence type="ECO:0000313" key="3">
    <source>
        <dbReference type="Proteomes" id="UP001500751"/>
    </source>
</evidence>
<reference evidence="3" key="1">
    <citation type="journal article" date="2019" name="Int. J. Syst. Evol. Microbiol.">
        <title>The Global Catalogue of Microorganisms (GCM) 10K type strain sequencing project: providing services to taxonomists for standard genome sequencing and annotation.</title>
        <authorList>
            <consortium name="The Broad Institute Genomics Platform"/>
            <consortium name="The Broad Institute Genome Sequencing Center for Infectious Disease"/>
            <person name="Wu L."/>
            <person name="Ma J."/>
        </authorList>
    </citation>
    <scope>NUCLEOTIDE SEQUENCE [LARGE SCALE GENOMIC DNA]</scope>
    <source>
        <strain evidence="3">JCM 16014</strain>
    </source>
</reference>
<gene>
    <name evidence="2" type="ORF">GCM10009839_10320</name>
</gene>
<proteinExistence type="predicted"/>
<dbReference type="EMBL" id="BAAAQN010000004">
    <property type="protein sequence ID" value="GAA2016620.1"/>
    <property type="molecule type" value="Genomic_DNA"/>
</dbReference>
<keyword evidence="1" id="KW-0472">Membrane</keyword>